<keyword evidence="3" id="KW-1185">Reference proteome</keyword>
<feature type="signal peptide" evidence="1">
    <location>
        <begin position="1"/>
        <end position="24"/>
    </location>
</feature>
<gene>
    <name evidence="2" type="ORF">QJS10_CPB21g00165</name>
</gene>
<keyword evidence="1" id="KW-0732">Signal</keyword>
<accession>A0AAV9C304</accession>
<organism evidence="2 3">
    <name type="scientific">Acorus calamus</name>
    <name type="common">Sweet flag</name>
    <dbReference type="NCBI Taxonomy" id="4465"/>
    <lineage>
        <taxon>Eukaryota</taxon>
        <taxon>Viridiplantae</taxon>
        <taxon>Streptophyta</taxon>
        <taxon>Embryophyta</taxon>
        <taxon>Tracheophyta</taxon>
        <taxon>Spermatophyta</taxon>
        <taxon>Magnoliopsida</taxon>
        <taxon>Liliopsida</taxon>
        <taxon>Acoraceae</taxon>
        <taxon>Acorus</taxon>
    </lineage>
</organism>
<evidence type="ECO:0000313" key="2">
    <source>
        <dbReference type="EMBL" id="KAK1283256.1"/>
    </source>
</evidence>
<reference evidence="2" key="2">
    <citation type="submission" date="2023-06" db="EMBL/GenBank/DDBJ databases">
        <authorList>
            <person name="Ma L."/>
            <person name="Liu K.-W."/>
            <person name="Li Z."/>
            <person name="Hsiao Y.-Y."/>
            <person name="Qi Y."/>
            <person name="Fu T."/>
            <person name="Tang G."/>
            <person name="Zhang D."/>
            <person name="Sun W.-H."/>
            <person name="Liu D.-K."/>
            <person name="Li Y."/>
            <person name="Chen G.-Z."/>
            <person name="Liu X.-D."/>
            <person name="Liao X.-Y."/>
            <person name="Jiang Y.-T."/>
            <person name="Yu X."/>
            <person name="Hao Y."/>
            <person name="Huang J."/>
            <person name="Zhao X.-W."/>
            <person name="Ke S."/>
            <person name="Chen Y.-Y."/>
            <person name="Wu W.-L."/>
            <person name="Hsu J.-L."/>
            <person name="Lin Y.-F."/>
            <person name="Huang M.-D."/>
            <person name="Li C.-Y."/>
            <person name="Huang L."/>
            <person name="Wang Z.-W."/>
            <person name="Zhao X."/>
            <person name="Zhong W.-Y."/>
            <person name="Peng D.-H."/>
            <person name="Ahmad S."/>
            <person name="Lan S."/>
            <person name="Zhang J.-S."/>
            <person name="Tsai W.-C."/>
            <person name="Van De Peer Y."/>
            <person name="Liu Z.-J."/>
        </authorList>
    </citation>
    <scope>NUCLEOTIDE SEQUENCE</scope>
    <source>
        <strain evidence="2">CP</strain>
        <tissue evidence="2">Leaves</tissue>
    </source>
</reference>
<evidence type="ECO:0000256" key="1">
    <source>
        <dbReference type="SAM" id="SignalP"/>
    </source>
</evidence>
<name>A0AAV9C304_ACOCL</name>
<sequence length="86" mass="9242">MCSKAVLLVILVASFLTFSEVAQAIQIPRKSNFLGPHFSSLPNIPPRGTVPGRASTPSIFCGRNQQCSCNGCKHGVNFPVEDKVEP</sequence>
<dbReference type="AlphaFoldDB" id="A0AAV9C304"/>
<protein>
    <submittedName>
        <fullName evidence="2">Uncharacterized protein</fullName>
    </submittedName>
</protein>
<dbReference type="Proteomes" id="UP001180020">
    <property type="component" value="Unassembled WGS sequence"/>
</dbReference>
<evidence type="ECO:0000313" key="3">
    <source>
        <dbReference type="Proteomes" id="UP001180020"/>
    </source>
</evidence>
<proteinExistence type="predicted"/>
<dbReference type="EMBL" id="JAUJYO010000021">
    <property type="protein sequence ID" value="KAK1283256.1"/>
    <property type="molecule type" value="Genomic_DNA"/>
</dbReference>
<comment type="caution">
    <text evidence="2">The sequence shown here is derived from an EMBL/GenBank/DDBJ whole genome shotgun (WGS) entry which is preliminary data.</text>
</comment>
<reference evidence="2" key="1">
    <citation type="journal article" date="2023" name="Nat. Commun.">
        <title>Diploid and tetraploid genomes of Acorus and the evolution of monocots.</title>
        <authorList>
            <person name="Ma L."/>
            <person name="Liu K.W."/>
            <person name="Li Z."/>
            <person name="Hsiao Y.Y."/>
            <person name="Qi Y."/>
            <person name="Fu T."/>
            <person name="Tang G.D."/>
            <person name="Zhang D."/>
            <person name="Sun W.H."/>
            <person name="Liu D.K."/>
            <person name="Li Y."/>
            <person name="Chen G.Z."/>
            <person name="Liu X.D."/>
            <person name="Liao X.Y."/>
            <person name="Jiang Y.T."/>
            <person name="Yu X."/>
            <person name="Hao Y."/>
            <person name="Huang J."/>
            <person name="Zhao X.W."/>
            <person name="Ke S."/>
            <person name="Chen Y.Y."/>
            <person name="Wu W.L."/>
            <person name="Hsu J.L."/>
            <person name="Lin Y.F."/>
            <person name="Huang M.D."/>
            <person name="Li C.Y."/>
            <person name="Huang L."/>
            <person name="Wang Z.W."/>
            <person name="Zhao X."/>
            <person name="Zhong W.Y."/>
            <person name="Peng D.H."/>
            <person name="Ahmad S."/>
            <person name="Lan S."/>
            <person name="Zhang J.S."/>
            <person name="Tsai W.C."/>
            <person name="Van de Peer Y."/>
            <person name="Liu Z.J."/>
        </authorList>
    </citation>
    <scope>NUCLEOTIDE SEQUENCE</scope>
    <source>
        <strain evidence="2">CP</strain>
    </source>
</reference>
<feature type="chain" id="PRO_5043731755" evidence="1">
    <location>
        <begin position="25"/>
        <end position="86"/>
    </location>
</feature>